<dbReference type="Gene3D" id="3.30.70.100">
    <property type="match status" value="1"/>
</dbReference>
<organism evidence="2 3">
    <name type="scientific">Amycolatopsis xylanica</name>
    <dbReference type="NCBI Taxonomy" id="589385"/>
    <lineage>
        <taxon>Bacteria</taxon>
        <taxon>Bacillati</taxon>
        <taxon>Actinomycetota</taxon>
        <taxon>Actinomycetes</taxon>
        <taxon>Pseudonocardiales</taxon>
        <taxon>Pseudonocardiaceae</taxon>
        <taxon>Amycolatopsis</taxon>
    </lineage>
</organism>
<reference evidence="2 3" key="1">
    <citation type="submission" date="2016-10" db="EMBL/GenBank/DDBJ databases">
        <authorList>
            <person name="de Groot N.N."/>
        </authorList>
    </citation>
    <scope>NUCLEOTIDE SEQUENCE [LARGE SCALE GENOMIC DNA]</scope>
    <source>
        <strain evidence="2 3">CPCC 202699</strain>
    </source>
</reference>
<dbReference type="InterPro" id="IPR036291">
    <property type="entry name" value="NAD(P)-bd_dom_sf"/>
</dbReference>
<evidence type="ECO:0000256" key="1">
    <source>
        <dbReference type="SAM" id="MobiDB-lite"/>
    </source>
</evidence>
<sequence length="91" mass="9875">MDQAVTLINVFTVPPEESALFLERWNDNAESRFTSFPATRSGLGYDMPEAKMVALVSGSSRGIGAATAREPAARGYQTSWEQAGSAVHRVR</sequence>
<gene>
    <name evidence="2" type="ORF">SAMN05421504_101917</name>
</gene>
<protein>
    <recommendedName>
        <fullName evidence="4">Short chain dehydrogenase</fullName>
    </recommendedName>
</protein>
<feature type="region of interest" description="Disordered" evidence="1">
    <location>
        <begin position="70"/>
        <end position="91"/>
    </location>
</feature>
<dbReference type="EMBL" id="FNON01000001">
    <property type="protein sequence ID" value="SDW56614.1"/>
    <property type="molecule type" value="Genomic_DNA"/>
</dbReference>
<dbReference type="AlphaFoldDB" id="A0A1H2UM81"/>
<evidence type="ECO:0000313" key="3">
    <source>
        <dbReference type="Proteomes" id="UP000199515"/>
    </source>
</evidence>
<proteinExistence type="predicted"/>
<dbReference type="SUPFAM" id="SSF51735">
    <property type="entry name" value="NAD(P)-binding Rossmann-fold domains"/>
    <property type="match status" value="1"/>
</dbReference>
<name>A0A1H2UM81_9PSEU</name>
<keyword evidence="3" id="KW-1185">Reference proteome</keyword>
<dbReference type="STRING" id="589385.SAMN05421504_101917"/>
<accession>A0A1H2UM81</accession>
<dbReference type="Proteomes" id="UP000199515">
    <property type="component" value="Unassembled WGS sequence"/>
</dbReference>
<evidence type="ECO:0000313" key="2">
    <source>
        <dbReference type="EMBL" id="SDW56614.1"/>
    </source>
</evidence>
<evidence type="ECO:0008006" key="4">
    <source>
        <dbReference type="Google" id="ProtNLM"/>
    </source>
</evidence>
<dbReference type="RefSeq" id="WP_091286911.1">
    <property type="nucleotide sequence ID" value="NZ_FNON01000001.1"/>
</dbReference>